<feature type="domain" description="Filamentous haemagglutinin FhaB/tRNA nuclease CdiA-like TPS" evidence="2">
    <location>
        <begin position="160"/>
        <end position="281"/>
    </location>
</feature>
<dbReference type="PANTHER" id="PTHR12338:SF5">
    <property type="entry name" value="ANTIGEN 43-RELATED"/>
    <property type="match status" value="1"/>
</dbReference>
<dbReference type="EMBL" id="CP021111">
    <property type="protein sequence ID" value="ARP97109.1"/>
    <property type="molecule type" value="Genomic_DNA"/>
</dbReference>
<dbReference type="InterPro" id="IPR008638">
    <property type="entry name" value="FhaB/CdiA-like_TPS"/>
</dbReference>
<protein>
    <recommendedName>
        <fullName evidence="2">Filamentous haemagglutinin FhaB/tRNA nuclease CdiA-like TPS domain-containing protein</fullName>
    </recommendedName>
</protein>
<dbReference type="InterPro" id="IPR012334">
    <property type="entry name" value="Pectin_lyas_fold"/>
</dbReference>
<dbReference type="SMART" id="SM00912">
    <property type="entry name" value="Haemagg_act"/>
    <property type="match status" value="1"/>
</dbReference>
<dbReference type="STRING" id="463040.CAL15_23665"/>
<dbReference type="Proteomes" id="UP000194161">
    <property type="component" value="Chromosome"/>
</dbReference>
<dbReference type="Pfam" id="PF05860">
    <property type="entry name" value="TPS"/>
    <property type="match status" value="1"/>
</dbReference>
<dbReference type="InterPro" id="IPR050909">
    <property type="entry name" value="Bact_Autotransporter_VF"/>
</dbReference>
<organism evidence="3 4">
    <name type="scientific">Bordetella genomosp. 13</name>
    <dbReference type="NCBI Taxonomy" id="463040"/>
    <lineage>
        <taxon>Bacteria</taxon>
        <taxon>Pseudomonadati</taxon>
        <taxon>Pseudomonadota</taxon>
        <taxon>Betaproteobacteria</taxon>
        <taxon>Burkholderiales</taxon>
        <taxon>Alcaligenaceae</taxon>
        <taxon>Bordetella</taxon>
    </lineage>
</organism>
<evidence type="ECO:0000313" key="3">
    <source>
        <dbReference type="EMBL" id="ARP97109.1"/>
    </source>
</evidence>
<evidence type="ECO:0000256" key="1">
    <source>
        <dbReference type="SAM" id="MobiDB-lite"/>
    </source>
</evidence>
<evidence type="ECO:0000259" key="2">
    <source>
        <dbReference type="SMART" id="SM00912"/>
    </source>
</evidence>
<dbReference type="KEGG" id="bgm:CAL15_23665"/>
<name>A0A1W6ZIG4_9BORD</name>
<keyword evidence="4" id="KW-1185">Reference proteome</keyword>
<dbReference type="PANTHER" id="PTHR12338">
    <property type="entry name" value="AUTOTRANSPORTER"/>
    <property type="match status" value="1"/>
</dbReference>
<reference evidence="3 4" key="1">
    <citation type="submission" date="2017-05" db="EMBL/GenBank/DDBJ databases">
        <title>Complete and WGS of Bordetella genogroups.</title>
        <authorList>
            <person name="Spilker T."/>
            <person name="LiPuma J."/>
        </authorList>
    </citation>
    <scope>NUCLEOTIDE SEQUENCE [LARGE SCALE GENOMIC DNA]</scope>
    <source>
        <strain evidence="3 4">AU7206</strain>
    </source>
</reference>
<feature type="region of interest" description="Disordered" evidence="1">
    <location>
        <begin position="3862"/>
        <end position="3915"/>
    </location>
</feature>
<dbReference type="InterPro" id="IPR011050">
    <property type="entry name" value="Pectin_lyase_fold/virulence"/>
</dbReference>
<dbReference type="InterPro" id="IPR021026">
    <property type="entry name" value="Filamn_hemagglutn_DUF3739"/>
</dbReference>
<accession>A0A1W6ZIG4</accession>
<proteinExistence type="predicted"/>
<gene>
    <name evidence="3" type="ORF">CAL15_23665</name>
</gene>
<dbReference type="SUPFAM" id="SSF51126">
    <property type="entry name" value="Pectin lyase-like"/>
    <property type="match status" value="1"/>
</dbReference>
<dbReference type="Gene3D" id="2.160.20.10">
    <property type="entry name" value="Single-stranded right-handed beta-helix, Pectin lyase-like"/>
    <property type="match status" value="2"/>
</dbReference>
<sequence length="3915" mass="401382">MRGNGSVRKNPPAHRWFKFSGILPMPVRRVPRAAVPAFPSKPTVLHAALAALLLAGGLASSQQARAAGAWWSAQGAARESVSGAAGLNAARAKRAQAASMQSTSQRQAAAQTGRMVANAGRTAQAIAAEMARQQRERDKELAAISSIPDGVALGGLQQDLAAGWQGADQTLRTRQEQGRTEVAIKQNEDKAILNWKTFNVGKNTTVRFDQSAGTDAKTGRNEWVVLNRITDPSGRPSEIAGQIKAEGGVYLINRNGVVFTGSSQINTRSLVASSLKLTDEQFKAGLNVRLGANTGDPGYWSGLEIAVGIPTFGENPTTMPADSSVLFDDMGPAFDPGTAPGDVKVLAGARIDAQGGHVLMFAPKVSNAGSIRTPEGQTLLAAGENVWLEAKGSSPTVRGFDAVASSVRPWAFPARFLLNPRTGPGFDQYLIGRIVSDIVPLMERRAAEVGYSVENTGIVQADHGDITLVSREIDQNGVLQASTALNNRAGSIRLRAWGQGVYNIDNNVDPSATHLVSWSGGKLTVGPDSITQVVNDWRDTTQIESGALANRYQPGRIELYGKTIDVQARAQVTAAAGNIDIQAQANPAAEPRHMQFGDGSRILIGADATISTAGLLEMPVDMAANFVEAELRINELRDSHLQAGTWLYGRKVIVDRRKSGVFDGLMAGVEWVSDDSGKVVKGAWVGTPLADVTGWVGNGLVTLSELAARGGNITIQSNGSMITRPGSILDVSGGSVRYSDGWNTETQLRGADGRVYSMSSAPADMTYVGIAGQYQHTHARWDVTRTYVNPLWPRRRWEQGYVEGREAGSLEIIAGSAYILEGEIKGSVQPGDRAQEQSDLPRAGRLTIGSNRAQEGLWTLGQVIISNTPTLLPGDFTIDSPLGRDAFLAGPEGQSAGTPAGAGRTTWLSASALGDSGLGSIELNLTAGFTLEEGVVLNLAPGSRFAAQVYEGAGNPGNFDIQGHLIAPGGNIVLSAGGVADSVLRLGANSVLSTAGQWVNDAAGGGVTLGRAIHGGGIMLGTPVKEGLGTVYGKVDVAAGAVLDVSGGGWLPDAASAGGGSRGVRAGNGGIISLMAFDNAALGTLDLRGWSGGDASRLSLMATGDVQVGGAASEAGAAPGAVQTLHLPEALYSDRGFGTIGIRSLGGDIVVAEGAQVRILPKVWDMSAPQALRALPSDDSLGRVLTPLALDELDGRARAARAPGGLSLSTGASGGSIRIEAGSLIQVDPGGSVSLDADGSGTASVAGRILAPAGTLDIRAKTALTLADGAELLLPGVAQIFHDPATNLHRGQVLAGGTVSLTAGSLDARAGSLIDVSGARGTVEHWARGATALDRTRRTAQEVGSDGGAVAITVEGGGAINATLRAHGGNAQAAGGSLSIMDTSSAGSPSGDLVNPDVGSFLFYRTPAGMTGTHTFDGIQYTRVIGTSANLDVFDEYAGDVRMASAMRTAINSSLPTLVSGSSGLVIDAGAALAPGAGAGIAPWEYNTAIDQRVVDLLNKHFWSGTGTALSHKISIGNIATADSTLHVASATLQNTGISTLELHSAKVGIQVSSGVDLNVDGRLRITAPVIRSDGKGGVARLHANALQLKPLPGTVGSAAGNVGELILSASQVLDIAGSSVKGDASQALNVSVRGFERTLLETGDLRFVAEAYGEGNADYDDANLRATLDVDGAVEIKAAQVYPATAVTARIRSDQSITVRGNGSAATPLSAGGSLTLTAPIIEQAGVLRAPFGQIVLDASERLLLGDASLTSVSGAGLGVLYGTLRNAEYWLDPANPQGRNRANLNDGSVLDENRYLSSLPEKRVSLQAPDVSMAAGAVVDIAGGGDLYAWEHVPGSGGSHDVLTLPGMYAVLPRYHGLSPDMRGAGDAAGREVWLAGGGLDAGWYTLLPAHYALLPGAFAVQATGRVLPAGAASRGQVATLRDGSVIVAGRVQDTISGAREATASAWRVSSGDLVRKVSEYNEAQANAFFGSDAFKLTQYRLTGQDVVTPRLPRDGGAVVFKATNTLALDGQLRSHPDQGGRGSLVDISADRIAIVGAGQDGSDLHADGYLIVDAGSLTRFGAGSLLVGGTRTGDARGLQVDVAASDVVLRNTADSVLSGPEVILAATNLVSIESGSVLRAHGQASGEDADLVLKPQVAAEWNDNNTPNDTSDDSITTPSRDWGALVRVGSGRAVSALRENVDTTTGGQVRIGAGALLEGGAALLIDATNTTEMAAGAQLSGTALSVAAGRIGIGGGSAGLALDAAALAQLSRTQALTLHSYSSLDFHRALDMRGLAQVVFDAAALQGAGADAVQVRAARLTLQNTGAQAVGVGTGSGRLELMADELVLGAGDKSISGFGQVLLSASQRIVGEGSGALDAGTAALTLSAPVLQGRAGADQAVRTQDGLVLQKTADMDAAALAELGKLALGARLSLAGQGVTVGLPVLALGGSITVDAGTGDLTVTDQGSLLAGGLEKVFFDVPQYVDAGQISLATRGGLIDLAPGSVLDLSAHKDGGNAGSLTVDASAGGRVQFGGALQARAGAGTDGGRFALAIDRLADFGGLAQTLNEAGFNQSWQLRIRQGDLTIAGATRVSDFEVITDRGVITVDGTAHVEASAVYGGSIRLVGGGGLVMQSGAVLAAHATDAIDGLGSSRITLEAVDGNLHLAGGTLDLSGGEGGRLRVRAQRNAGNDGLNVTALDAVVQGARSTVLEGARSYASADGTVESVKAAAIGEANAFAGNTGILAGLGGNAAAYTLAAGIEITSAGNLTLGSDWNLNADFGATHREGTLTLRAARNLNIDGHLSDGFDAVDRGGRLAAAPSWNLRLVSGADLASVDALAVQATGALAADAGTIRVGTANVTPGSGGAGKLVRTGTGDLTVRAGRDVVLAHKESVLYTAGSAEANPTLGGGFSTASVDAQYGADGGHVDIAAQGSVQAPTAQGSRSDHILTEWLFRQGRYGGDLENPTGYYDAYNVGNSWDVPPNMSARGQQPSWWVNYATFQQGLGALGGGNVRLSAGGDLVNLVVALPSTMRVTGGRSADDAAPAIVIRNGGQLQVKAGGTLKAGQYYVGRGAGQIEAGASAVGYALTGTSSTWPFSAYRYDIAPVLALSDATLTLKTYGDLVLQTVIDPMEIRRAYFDQADRDVSGASSHGLFMSSFTERSALKLVSTGGNVRLENQSEYVAGNDTANTTQLVSGVTDTKLQTDRLGLYPAKVSVSALGGSIDVGGLLAMAPAATSDLSLLAAQDLHFLRGGSLLNTGAIVMVQTTLDKWPSILTSWTGLTTMLSGGSAFGTPLKGAHVSNTFLTNMLNGGIYDNPDALPMQAHDFAPSRLYAASGSITDLNLIASESVRVQAGTDIRNFELSGRNLRATDTTLLAAGNDILAVENRPLSHVYATYGGSAESYYYDRGSRAALQGPGELLLLAGRDIQGNNLSLYSNANRYWDYVPALPRVFEPNVIKALPDEGADITLMAGMNAAPSYGAFEQAYLNPANVAAMPGYLKTTLTDGTTVPLYLVDGVEARGDLNKLARRGLVSFVEGMLGAGRVASLTGSEDGKLTPQQAWDQYQQLPALARQQFLRQIFMYELREGGRDQNDVNAQGQSSNGGYRRGYAAIDTLFRGTAAADQPVRYAQDLPDDWRSAWTGAGDIAFTRLAARTHQGGDVNVFTPGGGLQAAALGAAVPNGYGLVTLASPGQINVFADRDIVVNRSRILSFVSQAEPLGSDQVLWSTRGDIDAGRGAKTVRVPQAPEVTADQDGNITVREKRDMSGAGIGTVGEGDVDLVAPGGTVNAGDAGIRVAGNFNVAALRVLNASNIQVEGESKGVPVAASVNTGALTSASAAASNAATAAQESVSRARDKSRQALPSIVTVQILGFGTDGAAAPPSAPTRGPAPTGQPVSYRPESAIQVLGDGELPPAQQARLDAAAQRGGR</sequence>
<feature type="compositionally biased region" description="Low complexity" evidence="1">
    <location>
        <begin position="3898"/>
        <end position="3915"/>
    </location>
</feature>
<dbReference type="Pfam" id="PF12545">
    <property type="entry name" value="DUF3739"/>
    <property type="match status" value="1"/>
</dbReference>
<evidence type="ECO:0000313" key="4">
    <source>
        <dbReference type="Proteomes" id="UP000194161"/>
    </source>
</evidence>
<dbReference type="NCBIfam" id="TIGR01901">
    <property type="entry name" value="adhes_NPXG"/>
    <property type="match status" value="1"/>
</dbReference>